<accession>A0ABV9HWK0</accession>
<evidence type="ECO:0000256" key="4">
    <source>
        <dbReference type="ARBA" id="ARBA00022989"/>
    </source>
</evidence>
<keyword evidence="7" id="KW-0325">Glycoprotein</keyword>
<dbReference type="EMBL" id="JBHSFV010000005">
    <property type="protein sequence ID" value="MFC4634268.1"/>
    <property type="molecule type" value="Genomic_DNA"/>
</dbReference>
<keyword evidence="5" id="KW-0333">Golgi apparatus</keyword>
<keyword evidence="9" id="KW-1185">Reference proteome</keyword>
<dbReference type="Pfam" id="PF03567">
    <property type="entry name" value="Sulfotransfer_2"/>
    <property type="match status" value="1"/>
</dbReference>
<reference evidence="9" key="1">
    <citation type="journal article" date="2019" name="Int. J. Syst. Evol. Microbiol.">
        <title>The Global Catalogue of Microorganisms (GCM) 10K type strain sequencing project: providing services to taxonomists for standard genome sequencing and annotation.</title>
        <authorList>
            <consortium name="The Broad Institute Genomics Platform"/>
            <consortium name="The Broad Institute Genome Sequencing Center for Infectious Disease"/>
            <person name="Wu L."/>
            <person name="Ma J."/>
        </authorList>
    </citation>
    <scope>NUCLEOTIDE SEQUENCE [LARGE SCALE GENOMIC DNA]</scope>
    <source>
        <strain evidence="9">YJ-61-S</strain>
    </source>
</reference>
<name>A0ABV9HWK0_9FLAO</name>
<evidence type="ECO:0000313" key="8">
    <source>
        <dbReference type="EMBL" id="MFC4634268.1"/>
    </source>
</evidence>
<evidence type="ECO:0000313" key="9">
    <source>
        <dbReference type="Proteomes" id="UP001596043"/>
    </source>
</evidence>
<evidence type="ECO:0000256" key="2">
    <source>
        <dbReference type="ARBA" id="ARBA00022679"/>
    </source>
</evidence>
<protein>
    <submittedName>
        <fullName evidence="8">Sulfotransferase family 2 domain-containing protein</fullName>
    </submittedName>
</protein>
<keyword evidence="6" id="KW-0472">Membrane</keyword>
<evidence type="ECO:0000256" key="6">
    <source>
        <dbReference type="ARBA" id="ARBA00023136"/>
    </source>
</evidence>
<evidence type="ECO:0000256" key="7">
    <source>
        <dbReference type="ARBA" id="ARBA00023180"/>
    </source>
</evidence>
<dbReference type="InterPro" id="IPR018011">
    <property type="entry name" value="Carb_sulfotrans_8-10"/>
</dbReference>
<gene>
    <name evidence="8" type="ORF">ACFO3O_10140</name>
</gene>
<dbReference type="InterPro" id="IPR005331">
    <property type="entry name" value="Sulfotransferase"/>
</dbReference>
<evidence type="ECO:0000256" key="3">
    <source>
        <dbReference type="ARBA" id="ARBA00022692"/>
    </source>
</evidence>
<dbReference type="InterPro" id="IPR027417">
    <property type="entry name" value="P-loop_NTPase"/>
</dbReference>
<organism evidence="8 9">
    <name type="scientific">Dokdonia ponticola</name>
    <dbReference type="NCBI Taxonomy" id="2041041"/>
    <lineage>
        <taxon>Bacteria</taxon>
        <taxon>Pseudomonadati</taxon>
        <taxon>Bacteroidota</taxon>
        <taxon>Flavobacteriia</taxon>
        <taxon>Flavobacteriales</taxon>
        <taxon>Flavobacteriaceae</taxon>
        <taxon>Dokdonia</taxon>
    </lineage>
</organism>
<keyword evidence="2" id="KW-0808">Transferase</keyword>
<dbReference type="PANTHER" id="PTHR12137:SF54">
    <property type="entry name" value="CARBOHYDRATE SULFOTRANSFERASE"/>
    <property type="match status" value="1"/>
</dbReference>
<evidence type="ECO:0000256" key="5">
    <source>
        <dbReference type="ARBA" id="ARBA00023034"/>
    </source>
</evidence>
<dbReference type="Proteomes" id="UP001596043">
    <property type="component" value="Unassembled WGS sequence"/>
</dbReference>
<keyword evidence="3" id="KW-0812">Transmembrane</keyword>
<proteinExistence type="predicted"/>
<dbReference type="Gene3D" id="3.40.50.300">
    <property type="entry name" value="P-loop containing nucleotide triphosphate hydrolases"/>
    <property type="match status" value="1"/>
</dbReference>
<dbReference type="RefSeq" id="WP_379978492.1">
    <property type="nucleotide sequence ID" value="NZ_JBHSFV010000005.1"/>
</dbReference>
<evidence type="ECO:0000256" key="1">
    <source>
        <dbReference type="ARBA" id="ARBA00004323"/>
    </source>
</evidence>
<keyword evidence="4" id="KW-1133">Transmembrane helix</keyword>
<dbReference type="PANTHER" id="PTHR12137">
    <property type="entry name" value="CARBOHYDRATE SULFOTRANSFERASE"/>
    <property type="match status" value="1"/>
</dbReference>
<comment type="caution">
    <text evidence="8">The sequence shown here is derived from an EMBL/GenBank/DDBJ whole genome shotgun (WGS) entry which is preliminary data.</text>
</comment>
<sequence>MDFFLKFNRTIPYPFYIKRRDDIIHIHITKTAGTSLIASMGFNRSSQSSKTKKHYFVKEIIDIVGQEHWDNTFKFTFVRNPWDRLYSLYRFKQRKNKIATEAQGNTFGLWLKSTLKNHYADPYEKIRPQVEWLKNFDNKIDIDFIGRFENLEADVTKLGQLLNMKIDLPHINQSLPIVHYSKAYTDELEELVRIHYKEDIEMFDYSFSRK</sequence>
<dbReference type="SUPFAM" id="SSF52540">
    <property type="entry name" value="P-loop containing nucleoside triphosphate hydrolases"/>
    <property type="match status" value="1"/>
</dbReference>
<comment type="subcellular location">
    <subcellularLocation>
        <location evidence="1">Golgi apparatus membrane</location>
        <topology evidence="1">Single-pass type II membrane protein</topology>
    </subcellularLocation>
</comment>